<evidence type="ECO:0000256" key="1">
    <source>
        <dbReference type="ARBA" id="ARBA00010515"/>
    </source>
</evidence>
<evidence type="ECO:0000313" key="3">
    <source>
        <dbReference type="EMBL" id="GMN37586.1"/>
    </source>
</evidence>
<name>A0AA88D0C3_FICCA</name>
<dbReference type="Proteomes" id="UP001187192">
    <property type="component" value="Unassembled WGS sequence"/>
</dbReference>
<dbReference type="InterPro" id="IPR013094">
    <property type="entry name" value="AB_hydrolase_3"/>
</dbReference>
<sequence length="318" mass="34238">MSNELAHDFSPLLKVYKDGRVERLRGTDTVPPSLDHDTGVHSKDVVISPETGVSARLYVPNPTTNPPQKLPLLVYFHGGGFLIESAFSPTYHNHLNALAAQANVVVLSVDYRLAPEHPLPAAYDDSWSALRWVASGDSDEWLSSLADRRRVYLTGDSAGANIAHYVALKVGVEGGSGFGGGGVELRGIVMVHPYFIGGVPIGSNADGVDFGPYVEGLWRFAFPGTTGTDDPRINPGKDPGLGRLGCGRVMVCVAEKDVLKGNGWHYGDVLRKSGWGGVVEVVETKGEDHVFHLFNPGTENAAELMNTLCRFFNANQDV</sequence>
<dbReference type="EMBL" id="BTGU01000007">
    <property type="protein sequence ID" value="GMN37586.1"/>
    <property type="molecule type" value="Genomic_DNA"/>
</dbReference>
<dbReference type="AlphaFoldDB" id="A0AA88D0C3"/>
<gene>
    <name evidence="3" type="ORF">TIFTF001_006946</name>
</gene>
<reference evidence="3" key="1">
    <citation type="submission" date="2023-07" db="EMBL/GenBank/DDBJ databases">
        <title>draft genome sequence of fig (Ficus carica).</title>
        <authorList>
            <person name="Takahashi T."/>
            <person name="Nishimura K."/>
        </authorList>
    </citation>
    <scope>NUCLEOTIDE SEQUENCE</scope>
</reference>
<dbReference type="Pfam" id="PF07859">
    <property type="entry name" value="Abhydrolase_3"/>
    <property type="match status" value="1"/>
</dbReference>
<organism evidence="3 4">
    <name type="scientific">Ficus carica</name>
    <name type="common">Common fig</name>
    <dbReference type="NCBI Taxonomy" id="3494"/>
    <lineage>
        <taxon>Eukaryota</taxon>
        <taxon>Viridiplantae</taxon>
        <taxon>Streptophyta</taxon>
        <taxon>Embryophyta</taxon>
        <taxon>Tracheophyta</taxon>
        <taxon>Spermatophyta</taxon>
        <taxon>Magnoliopsida</taxon>
        <taxon>eudicotyledons</taxon>
        <taxon>Gunneridae</taxon>
        <taxon>Pentapetalae</taxon>
        <taxon>rosids</taxon>
        <taxon>fabids</taxon>
        <taxon>Rosales</taxon>
        <taxon>Moraceae</taxon>
        <taxon>Ficeae</taxon>
        <taxon>Ficus</taxon>
    </lineage>
</organism>
<accession>A0AA88D0C3</accession>
<proteinExistence type="inferred from homology"/>
<evidence type="ECO:0000313" key="4">
    <source>
        <dbReference type="Proteomes" id="UP001187192"/>
    </source>
</evidence>
<dbReference type="PANTHER" id="PTHR23024:SF467">
    <property type="entry name" value="CARBOXYLESTERASE 12-RELATED"/>
    <property type="match status" value="1"/>
</dbReference>
<dbReference type="PANTHER" id="PTHR23024">
    <property type="entry name" value="ARYLACETAMIDE DEACETYLASE"/>
    <property type="match status" value="1"/>
</dbReference>
<feature type="domain" description="Alpha/beta hydrolase fold-3" evidence="2">
    <location>
        <begin position="73"/>
        <end position="292"/>
    </location>
</feature>
<comment type="caution">
    <text evidence="3">The sequence shown here is derived from an EMBL/GenBank/DDBJ whole genome shotgun (WGS) entry which is preliminary data.</text>
</comment>
<comment type="similarity">
    <text evidence="1">Belongs to the 'GDXG' lipolytic enzyme family.</text>
</comment>
<protein>
    <recommendedName>
        <fullName evidence="2">Alpha/beta hydrolase fold-3 domain-containing protein</fullName>
    </recommendedName>
</protein>
<dbReference type="SUPFAM" id="SSF53474">
    <property type="entry name" value="alpha/beta-Hydrolases"/>
    <property type="match status" value="1"/>
</dbReference>
<dbReference type="InterPro" id="IPR050466">
    <property type="entry name" value="Carboxylest/Gibb_receptor"/>
</dbReference>
<evidence type="ECO:0000259" key="2">
    <source>
        <dbReference type="Pfam" id="PF07859"/>
    </source>
</evidence>
<keyword evidence="4" id="KW-1185">Reference proteome</keyword>
<dbReference type="Gene3D" id="3.40.50.1820">
    <property type="entry name" value="alpha/beta hydrolase"/>
    <property type="match status" value="1"/>
</dbReference>
<dbReference type="InterPro" id="IPR029058">
    <property type="entry name" value="AB_hydrolase_fold"/>
</dbReference>
<dbReference type="GO" id="GO:0016787">
    <property type="term" value="F:hydrolase activity"/>
    <property type="evidence" value="ECO:0007669"/>
    <property type="project" value="InterPro"/>
</dbReference>